<dbReference type="AlphaFoldDB" id="A0A6G0TR48"/>
<evidence type="ECO:0000256" key="1">
    <source>
        <dbReference type="SAM" id="Phobius"/>
    </source>
</evidence>
<protein>
    <submittedName>
        <fullName evidence="2">Uncharacterized protein</fullName>
    </submittedName>
</protein>
<keyword evidence="1" id="KW-0812">Transmembrane</keyword>
<organism evidence="2 3">
    <name type="scientific">Aphis glycines</name>
    <name type="common">Soybean aphid</name>
    <dbReference type="NCBI Taxonomy" id="307491"/>
    <lineage>
        <taxon>Eukaryota</taxon>
        <taxon>Metazoa</taxon>
        <taxon>Ecdysozoa</taxon>
        <taxon>Arthropoda</taxon>
        <taxon>Hexapoda</taxon>
        <taxon>Insecta</taxon>
        <taxon>Pterygota</taxon>
        <taxon>Neoptera</taxon>
        <taxon>Paraneoptera</taxon>
        <taxon>Hemiptera</taxon>
        <taxon>Sternorrhyncha</taxon>
        <taxon>Aphidomorpha</taxon>
        <taxon>Aphidoidea</taxon>
        <taxon>Aphididae</taxon>
        <taxon>Aphidini</taxon>
        <taxon>Aphis</taxon>
        <taxon>Aphis</taxon>
    </lineage>
</organism>
<gene>
    <name evidence="2" type="ORF">AGLY_007179</name>
</gene>
<keyword evidence="3" id="KW-1185">Reference proteome</keyword>
<evidence type="ECO:0000313" key="3">
    <source>
        <dbReference type="Proteomes" id="UP000475862"/>
    </source>
</evidence>
<keyword evidence="1" id="KW-0472">Membrane</keyword>
<comment type="caution">
    <text evidence="2">The sequence shown here is derived from an EMBL/GenBank/DDBJ whole genome shotgun (WGS) entry which is preliminary data.</text>
</comment>
<feature type="transmembrane region" description="Helical" evidence="1">
    <location>
        <begin position="133"/>
        <end position="157"/>
    </location>
</feature>
<sequence length="171" mass="19207">MQGRYLNYLYTTTKFFKIQSTLTILIDSIVCSLTPSSAATTNTTISVTCAPRLLIVAKAACPGVAYMLCNSTKFRFSYGCIPKTSFKWSSDDFLFVLGFDVKLDLNPHFLTISRRTETLSIKLVVAFDNSDTLIFFQISIVLFCFGFKLITGLLFFLNVFDEYILALNSSL</sequence>
<keyword evidence="1" id="KW-1133">Transmembrane helix</keyword>
<name>A0A6G0TR48_APHGL</name>
<accession>A0A6G0TR48</accession>
<evidence type="ECO:0000313" key="2">
    <source>
        <dbReference type="EMBL" id="KAE9536390.1"/>
    </source>
</evidence>
<reference evidence="2 3" key="1">
    <citation type="submission" date="2019-08" db="EMBL/GenBank/DDBJ databases">
        <title>The genome of the soybean aphid Biotype 1, its phylome, world population structure and adaptation to the North American continent.</title>
        <authorList>
            <person name="Giordano R."/>
            <person name="Donthu R.K."/>
            <person name="Hernandez A.G."/>
            <person name="Wright C.L."/>
            <person name="Zimin A.V."/>
        </authorList>
    </citation>
    <scope>NUCLEOTIDE SEQUENCE [LARGE SCALE GENOMIC DNA]</scope>
    <source>
        <tissue evidence="2">Whole aphids</tissue>
    </source>
</reference>
<proteinExistence type="predicted"/>
<dbReference type="EMBL" id="VYZN01000023">
    <property type="protein sequence ID" value="KAE9536390.1"/>
    <property type="molecule type" value="Genomic_DNA"/>
</dbReference>
<dbReference type="Proteomes" id="UP000475862">
    <property type="component" value="Unassembled WGS sequence"/>
</dbReference>